<dbReference type="EMBL" id="CAJVPQ010014039">
    <property type="protein sequence ID" value="CAG8738045.1"/>
    <property type="molecule type" value="Genomic_DNA"/>
</dbReference>
<comment type="caution">
    <text evidence="1">The sequence shown here is derived from an EMBL/GenBank/DDBJ whole genome shotgun (WGS) entry which is preliminary data.</text>
</comment>
<gene>
    <name evidence="1" type="ORF">FCALED_LOCUS15436</name>
</gene>
<accession>A0A9N9IJ84</accession>
<organism evidence="1 2">
    <name type="scientific">Funneliformis caledonium</name>
    <dbReference type="NCBI Taxonomy" id="1117310"/>
    <lineage>
        <taxon>Eukaryota</taxon>
        <taxon>Fungi</taxon>
        <taxon>Fungi incertae sedis</taxon>
        <taxon>Mucoromycota</taxon>
        <taxon>Glomeromycotina</taxon>
        <taxon>Glomeromycetes</taxon>
        <taxon>Glomerales</taxon>
        <taxon>Glomeraceae</taxon>
        <taxon>Funneliformis</taxon>
    </lineage>
</organism>
<protein>
    <submittedName>
        <fullName evidence="1">1470_t:CDS:1</fullName>
    </submittedName>
</protein>
<name>A0A9N9IJ84_9GLOM</name>
<dbReference type="AlphaFoldDB" id="A0A9N9IJ84"/>
<evidence type="ECO:0000313" key="1">
    <source>
        <dbReference type="EMBL" id="CAG8738045.1"/>
    </source>
</evidence>
<keyword evidence="2" id="KW-1185">Reference proteome</keyword>
<feature type="non-terminal residue" evidence="1">
    <location>
        <position position="51"/>
    </location>
</feature>
<reference evidence="1" key="1">
    <citation type="submission" date="2021-06" db="EMBL/GenBank/DDBJ databases">
        <authorList>
            <person name="Kallberg Y."/>
            <person name="Tangrot J."/>
            <person name="Rosling A."/>
        </authorList>
    </citation>
    <scope>NUCLEOTIDE SEQUENCE</scope>
    <source>
        <strain evidence="1">UK204</strain>
    </source>
</reference>
<feature type="non-terminal residue" evidence="1">
    <location>
        <position position="1"/>
    </location>
</feature>
<sequence>ELLRETDLYSIEPEDDILSDYDWETDSNYSIEQDELEQIECPYDSYDDIFN</sequence>
<dbReference type="Proteomes" id="UP000789570">
    <property type="component" value="Unassembled WGS sequence"/>
</dbReference>
<evidence type="ECO:0000313" key="2">
    <source>
        <dbReference type="Proteomes" id="UP000789570"/>
    </source>
</evidence>
<proteinExistence type="predicted"/>